<name>A0A0A9ECF6_ARUDO</name>
<evidence type="ECO:0000313" key="1">
    <source>
        <dbReference type="EMBL" id="JAD93692.1"/>
    </source>
</evidence>
<organism evidence="1">
    <name type="scientific">Arundo donax</name>
    <name type="common">Giant reed</name>
    <name type="synonym">Donax arundinaceus</name>
    <dbReference type="NCBI Taxonomy" id="35708"/>
    <lineage>
        <taxon>Eukaryota</taxon>
        <taxon>Viridiplantae</taxon>
        <taxon>Streptophyta</taxon>
        <taxon>Embryophyta</taxon>
        <taxon>Tracheophyta</taxon>
        <taxon>Spermatophyta</taxon>
        <taxon>Magnoliopsida</taxon>
        <taxon>Liliopsida</taxon>
        <taxon>Poales</taxon>
        <taxon>Poaceae</taxon>
        <taxon>PACMAD clade</taxon>
        <taxon>Arundinoideae</taxon>
        <taxon>Arundineae</taxon>
        <taxon>Arundo</taxon>
    </lineage>
</organism>
<dbReference type="EMBL" id="GBRH01204203">
    <property type="protein sequence ID" value="JAD93692.1"/>
    <property type="molecule type" value="Transcribed_RNA"/>
</dbReference>
<accession>A0A0A9ECF6</accession>
<sequence>MKTEVNVSSAHDDLPGAGSQLLPLFLLPLPYSDSAARSSSTHAGNCLQRSVEKPVDEADGDLQLFSATAATGQEMRGCHPTGLCVS</sequence>
<proteinExistence type="predicted"/>
<reference evidence="1" key="2">
    <citation type="journal article" date="2015" name="Data Brief">
        <title>Shoot transcriptome of the giant reed, Arundo donax.</title>
        <authorList>
            <person name="Barrero R.A."/>
            <person name="Guerrero F.D."/>
            <person name="Moolhuijzen P."/>
            <person name="Goolsby J.A."/>
            <person name="Tidwell J."/>
            <person name="Bellgard S.E."/>
            <person name="Bellgard M.I."/>
        </authorList>
    </citation>
    <scope>NUCLEOTIDE SEQUENCE</scope>
    <source>
        <tissue evidence="1">Shoot tissue taken approximately 20 cm above the soil surface</tissue>
    </source>
</reference>
<dbReference type="AlphaFoldDB" id="A0A0A9ECF6"/>
<reference evidence="1" key="1">
    <citation type="submission" date="2014-09" db="EMBL/GenBank/DDBJ databases">
        <authorList>
            <person name="Magalhaes I.L.F."/>
            <person name="Oliveira U."/>
            <person name="Santos F.R."/>
            <person name="Vidigal T.H.D.A."/>
            <person name="Brescovit A.D."/>
            <person name="Santos A.J."/>
        </authorList>
    </citation>
    <scope>NUCLEOTIDE SEQUENCE</scope>
    <source>
        <tissue evidence="1">Shoot tissue taken approximately 20 cm above the soil surface</tissue>
    </source>
</reference>
<protein>
    <submittedName>
        <fullName evidence="1">Uncharacterized protein</fullName>
    </submittedName>
</protein>